<evidence type="ECO:0000256" key="1">
    <source>
        <dbReference type="ARBA" id="ARBA00005593"/>
    </source>
</evidence>
<dbReference type="GO" id="GO:0005968">
    <property type="term" value="C:Rab-protein geranylgeranyltransferase complex"/>
    <property type="evidence" value="ECO:0007669"/>
    <property type="project" value="TreeGrafter"/>
</dbReference>
<dbReference type="STRING" id="1202772.A0A1V9Z3Z9"/>
<dbReference type="Proteomes" id="UP000243579">
    <property type="component" value="Unassembled WGS sequence"/>
</dbReference>
<sequence>MEDALYDTKYDVVLVGTGIVESIVAGALARAGKKVLHLDTNDYYGSNYASLTFDQFQDWMAAPLREPSPSSADVVPLTSSFHCSKLHEARADDFTPRSTSFSIDVHPKVLLSSSPLVDVLVHSGVGRYLDFMAMHQTCMYTPQPPHPPVWQVPCSKTDVFKSRLSVLEKRHLMKFLQFVADYGDDDATTLNERDLAVGRALKRPQNKRNQKATAADLATYAGLVEALTEHFKLSPTLRDVVLHAVLLLTETPVADLPAGPSLDRIFGFLSSIGRFAPSPFLTPLYGIAEVGQAFCRLSAVYGGVYYLRAPLTGYYVAGDRVVSLATTDAAKCWTADHFVVNAMYAAPWGAAPKSTCLLRGVFLFRGARDRTVIVVPPHRLRGHPFALHALALDGTTAVCPAEHTLVHLSTPVSTAMPVAEMIALLQEAVAALFPTDVAVWESTFTVPVYGPVPSTRPANLHVCDTHADVALETTLESAVQEAKAIFYAICPDADFLPKSASAEQAETEAAAEADEAALLLQAATTLLHADTPPTPPVAATTPKAAAAPEPAATYTSGPAAAAMASEGTAASVTAYDL</sequence>
<dbReference type="InterPro" id="IPR036188">
    <property type="entry name" value="FAD/NAD-bd_sf"/>
</dbReference>
<dbReference type="GO" id="GO:0016192">
    <property type="term" value="P:vesicle-mediated transport"/>
    <property type="evidence" value="ECO:0007669"/>
    <property type="project" value="TreeGrafter"/>
</dbReference>
<proteinExistence type="inferred from homology"/>
<evidence type="ECO:0000313" key="4">
    <source>
        <dbReference type="Proteomes" id="UP000243579"/>
    </source>
</evidence>
<dbReference type="GO" id="GO:0007264">
    <property type="term" value="P:small GTPase-mediated signal transduction"/>
    <property type="evidence" value="ECO:0007669"/>
    <property type="project" value="InterPro"/>
</dbReference>
<dbReference type="PANTHER" id="PTHR11787:SF4">
    <property type="entry name" value="CHM, RAB ESCORT PROTEIN 1"/>
    <property type="match status" value="1"/>
</dbReference>
<feature type="region of interest" description="Disordered" evidence="2">
    <location>
        <begin position="529"/>
        <end position="551"/>
    </location>
</feature>
<dbReference type="OrthoDB" id="9446342at2759"/>
<evidence type="ECO:0000256" key="2">
    <source>
        <dbReference type="SAM" id="MobiDB-lite"/>
    </source>
</evidence>
<keyword evidence="3" id="KW-0808">Transferase</keyword>
<dbReference type="Pfam" id="PF00996">
    <property type="entry name" value="GDI"/>
    <property type="match status" value="3"/>
</dbReference>
<comment type="caution">
    <text evidence="3">The sequence shown here is derived from an EMBL/GenBank/DDBJ whole genome shotgun (WGS) entry which is preliminary data.</text>
</comment>
<dbReference type="Gene3D" id="3.50.50.60">
    <property type="entry name" value="FAD/NAD(P)-binding domain"/>
    <property type="match status" value="1"/>
</dbReference>
<dbReference type="PANTHER" id="PTHR11787">
    <property type="entry name" value="RAB GDP-DISSOCIATION INHIBITOR"/>
    <property type="match status" value="1"/>
</dbReference>
<dbReference type="PRINTS" id="PR00891">
    <property type="entry name" value="RABGDIREP"/>
</dbReference>
<comment type="similarity">
    <text evidence="1">Belongs to the Rab GDI family.</text>
</comment>
<evidence type="ECO:0000313" key="3">
    <source>
        <dbReference type="EMBL" id="OQR92632.1"/>
    </source>
</evidence>
<accession>A0A1V9Z3Z9</accession>
<dbReference type="SUPFAM" id="SSF51905">
    <property type="entry name" value="FAD/NAD(P)-binding domain"/>
    <property type="match status" value="1"/>
</dbReference>
<dbReference type="Gene3D" id="3.30.519.10">
    <property type="entry name" value="Guanine Nucleotide Dissociation Inhibitor, domain 2"/>
    <property type="match status" value="1"/>
</dbReference>
<dbReference type="GO" id="GO:0005829">
    <property type="term" value="C:cytosol"/>
    <property type="evidence" value="ECO:0007669"/>
    <property type="project" value="TreeGrafter"/>
</dbReference>
<dbReference type="AlphaFoldDB" id="A0A1V9Z3Z9"/>
<keyword evidence="4" id="KW-1185">Reference proteome</keyword>
<organism evidence="3 4">
    <name type="scientific">Achlya hypogyna</name>
    <name type="common">Oomycete</name>
    <name type="synonym">Protoachlya hypogyna</name>
    <dbReference type="NCBI Taxonomy" id="1202772"/>
    <lineage>
        <taxon>Eukaryota</taxon>
        <taxon>Sar</taxon>
        <taxon>Stramenopiles</taxon>
        <taxon>Oomycota</taxon>
        <taxon>Saprolegniomycetes</taxon>
        <taxon>Saprolegniales</taxon>
        <taxon>Achlyaceae</taxon>
        <taxon>Achlya</taxon>
    </lineage>
</organism>
<dbReference type="Gene3D" id="1.10.405.10">
    <property type="entry name" value="Guanine Nucleotide Dissociation Inhibitor, domain 1"/>
    <property type="match status" value="1"/>
</dbReference>
<dbReference type="GO" id="GO:0005092">
    <property type="term" value="F:GDP-dissociation inhibitor activity"/>
    <property type="evidence" value="ECO:0007669"/>
    <property type="project" value="InterPro"/>
</dbReference>
<name>A0A1V9Z3Z9_ACHHY</name>
<dbReference type="EMBL" id="JNBR01000451">
    <property type="protein sequence ID" value="OQR92632.1"/>
    <property type="molecule type" value="Genomic_DNA"/>
</dbReference>
<protein>
    <submittedName>
        <fullName evidence="3">Rab proteins geranylgeranyltransferase component A</fullName>
    </submittedName>
</protein>
<gene>
    <name evidence="3" type="ORF">ACHHYP_03451</name>
</gene>
<dbReference type="InterPro" id="IPR018203">
    <property type="entry name" value="GDP_dissociation_inhibitor"/>
</dbReference>
<reference evidence="3 4" key="1">
    <citation type="journal article" date="2014" name="Genome Biol. Evol.">
        <title>The secreted proteins of Achlya hypogyna and Thraustotheca clavata identify the ancestral oomycete secretome and reveal gene acquisitions by horizontal gene transfer.</title>
        <authorList>
            <person name="Misner I."/>
            <person name="Blouin N."/>
            <person name="Leonard G."/>
            <person name="Richards T.A."/>
            <person name="Lane C.E."/>
        </authorList>
    </citation>
    <scope>NUCLEOTIDE SEQUENCE [LARGE SCALE GENOMIC DNA]</scope>
    <source>
        <strain evidence="3 4">ATCC 48635</strain>
    </source>
</reference>
<dbReference type="GO" id="GO:0005634">
    <property type="term" value="C:nucleus"/>
    <property type="evidence" value="ECO:0007669"/>
    <property type="project" value="TreeGrafter"/>
</dbReference>
<dbReference type="GO" id="GO:0016740">
    <property type="term" value="F:transferase activity"/>
    <property type="evidence" value="ECO:0007669"/>
    <property type="project" value="UniProtKB-KW"/>
</dbReference>